<feature type="compositionally biased region" description="Basic residues" evidence="4">
    <location>
        <begin position="1479"/>
        <end position="1500"/>
    </location>
</feature>
<feature type="signal peptide" evidence="5">
    <location>
        <begin position="1"/>
        <end position="24"/>
    </location>
</feature>
<organism evidence="6 7">
    <name type="scientific">Mycoemilia scoparia</name>
    <dbReference type="NCBI Taxonomy" id="417184"/>
    <lineage>
        <taxon>Eukaryota</taxon>
        <taxon>Fungi</taxon>
        <taxon>Fungi incertae sedis</taxon>
        <taxon>Zoopagomycota</taxon>
        <taxon>Kickxellomycotina</taxon>
        <taxon>Kickxellomycetes</taxon>
        <taxon>Kickxellales</taxon>
        <taxon>Kickxellaceae</taxon>
        <taxon>Mycoemilia</taxon>
    </lineage>
</organism>
<feature type="region of interest" description="Disordered" evidence="4">
    <location>
        <begin position="998"/>
        <end position="1039"/>
    </location>
</feature>
<feature type="compositionally biased region" description="Polar residues" evidence="4">
    <location>
        <begin position="1015"/>
        <end position="1024"/>
    </location>
</feature>
<feature type="compositionally biased region" description="Basic and acidic residues" evidence="4">
    <location>
        <begin position="1025"/>
        <end position="1039"/>
    </location>
</feature>
<evidence type="ECO:0000256" key="3">
    <source>
        <dbReference type="PROSITE-ProRule" id="PRU00221"/>
    </source>
</evidence>
<feature type="compositionally biased region" description="Low complexity" evidence="4">
    <location>
        <begin position="1441"/>
        <end position="1454"/>
    </location>
</feature>
<feature type="compositionally biased region" description="Polar residues" evidence="4">
    <location>
        <begin position="762"/>
        <end position="775"/>
    </location>
</feature>
<feature type="compositionally biased region" description="Low complexity" evidence="4">
    <location>
        <begin position="687"/>
        <end position="699"/>
    </location>
</feature>
<feature type="chain" id="PRO_5040991112" evidence="5">
    <location>
        <begin position="25"/>
        <end position="1588"/>
    </location>
</feature>
<gene>
    <name evidence="6" type="ORF">H4219_004333</name>
</gene>
<feature type="compositionally biased region" description="Low complexity" evidence="4">
    <location>
        <begin position="858"/>
        <end position="867"/>
    </location>
</feature>
<sequence length="1588" mass="177658">MPHQPEQMEWIVFVWGWLVVNTRCISLNNRISSPKNQSKYVTESDSIALAPFLDLLNHTSLAKVSAIYDGLANEFYIQTDVPYKKGKEVFINYGPHENAFLLAEYGFVDIHNPFLFIQLDKYVLKWLKTNQHGPILEGFEVDIDGLVIASERTTDASKRRYSLHSMVMSAAVNTLRTKGLWLDYTLEAGEPSQRLIQALRLLLGLSWSINSINKHDLQDTKTVHRKAILHYTAWTKCQTGQASSISEFDESLVEQFIGQACQSYQKEAIGCLEVGRLTSCGVSSKRHVIQELELVNALGGHGGCVNALCWSEDGSMLVSGSDDTNVCLWDMKGEPQLVHVIHTGHEMNIFSVKLLPQPNDHILVTCSRDKEIRVFDLNKMIDNLGSITIRPHTLLSGIGYQQEESNVQVLDGNRFILRVCRCHTSSVKRIATIPDSPYEFLSCGNDGRVIHHDIRENHHCFKENTETRLFKNTIVNYGKHRIDFNSISVNKFRPHLFAIGGSARYIFLHDCRMINSNAGEDETKTSCIARFQPQNPINRYDDGDDDVPAHMPSDISVTGVKFSSSNSHDLLGSWSFDYVYLFDINDCSPARMNSGIKFTNTTLSNNTDTAVSDTQGSWRKRPESSKLDIKNMKTSSNDSVEDHLRSMSGSTSASSASPEKNTNIRRVRQRVGPLLETSGSGRDSGRGSHSVSVHLSGSDTNSPEDPDGPDSEERSMIDGLMALDTAQKNTLSFYHHMAAGAFRAGKYKDAIDHISCAMRQVSDGSSHDLPSNEATRGSADDQSSRRPKSFAERKQEGAVKRLDSMRYLRSIQYTNRATLYLYRILSEWLYLSIPVPFRPSAPASDILGSKPDPSEYGLPSSSLDSDSSDFLLDSCPGTPPRSMLASIRRDTEISLRLNPQNLRSIIINIIADWIECYSTLIQALKRLTDIVVSLNGSEDREDYNIQLSNFECDYGDANQYIASISCDTQEILNFWFEAGSNGNQDPESLASLLSQALKDNPPQKTDNKQDLANGDATSSKASPQNDKDKNHQDDCPDALPKELHDALSTLIDTVNNTSSCIEKIVRREISRSDPPEVWSNQDVLPKTDIERKIVLLKETIRQGFFAAMEPHVPLEAQSSRVDKLISSCFLATLSPDFNDDDGSDNHFKNLLSLGSLVKKGFDGTAWSELVKWEEPPGLVSLQSLDITLGLGAAGQDDDEDEESFDGSEEDEGWDAEDSSDPIEGICLRTNDNDDDDPRIDMLVHDILQHMEHHGWSDDQSDDTDNVWLDSPDTYEYYRDDMSDIDDDSIDSEAERRTYRNLTSVRDFLASPSRCEEDTPIYHEKLHYSGHSNAQTIKDVNFFGPNDEYVVSGSDDGNWFTWKKSTGEIVQVLQGDHQVVNVIEPCPFYTMLAVSGIDSTIQIFSVSASGPHASHIRRLTRSRHGDDSDDSRYSTFSDPITSNSDSDSGSDQFGSYGAGNALDSIENGYADDPSNLFSREHRRVSRRRPNARHRRNRHRHLSSSYPSQSTSRMDSLGTILSMNTTMRLQSVNDMRVTHGLMDIFNRSTMPGLPVPANIINYSVFNLPVIGFGQFSDDEFDSESPSLYDD</sequence>
<dbReference type="GO" id="GO:0045717">
    <property type="term" value="P:negative regulation of fatty acid biosynthetic process"/>
    <property type="evidence" value="ECO:0007669"/>
    <property type="project" value="TreeGrafter"/>
</dbReference>
<evidence type="ECO:0000256" key="4">
    <source>
        <dbReference type="SAM" id="MobiDB-lite"/>
    </source>
</evidence>
<dbReference type="Proteomes" id="UP001150538">
    <property type="component" value="Unassembled WGS sequence"/>
</dbReference>
<dbReference type="Gene3D" id="3.90.1410.10">
    <property type="entry name" value="set domain protein methyltransferase, domain 1"/>
    <property type="match status" value="1"/>
</dbReference>
<dbReference type="InterPro" id="IPR015943">
    <property type="entry name" value="WD40/YVTN_repeat-like_dom_sf"/>
</dbReference>
<dbReference type="GO" id="GO:0005737">
    <property type="term" value="C:cytoplasm"/>
    <property type="evidence" value="ECO:0007669"/>
    <property type="project" value="TreeGrafter"/>
</dbReference>
<dbReference type="PROSITE" id="PS50294">
    <property type="entry name" value="WD_REPEATS_REGION"/>
    <property type="match status" value="1"/>
</dbReference>
<feature type="repeat" description="WD" evidence="3">
    <location>
        <begin position="342"/>
        <end position="378"/>
    </location>
</feature>
<evidence type="ECO:0000256" key="2">
    <source>
        <dbReference type="ARBA" id="ARBA00022737"/>
    </source>
</evidence>
<dbReference type="OrthoDB" id="4869960at2759"/>
<dbReference type="PROSITE" id="PS00678">
    <property type="entry name" value="WD_REPEATS_1"/>
    <property type="match status" value="1"/>
</dbReference>
<dbReference type="SMART" id="SM00320">
    <property type="entry name" value="WD40"/>
    <property type="match status" value="7"/>
</dbReference>
<feature type="region of interest" description="Disordered" evidence="4">
    <location>
        <begin position="598"/>
        <end position="714"/>
    </location>
</feature>
<proteinExistence type="predicted"/>
<keyword evidence="2" id="KW-0677">Repeat</keyword>
<feature type="region of interest" description="Disordered" evidence="4">
    <location>
        <begin position="1468"/>
        <end position="1512"/>
    </location>
</feature>
<dbReference type="InterPro" id="IPR001680">
    <property type="entry name" value="WD40_rpt"/>
</dbReference>
<name>A0A9W7ZS01_9FUNG</name>
<feature type="compositionally biased region" description="Polar residues" evidence="4">
    <location>
        <begin position="598"/>
        <end position="617"/>
    </location>
</feature>
<dbReference type="PANTHER" id="PTHR15574">
    <property type="entry name" value="WD REPEAT DOMAIN-CONTAINING FAMILY"/>
    <property type="match status" value="1"/>
</dbReference>
<feature type="compositionally biased region" description="Basic and acidic residues" evidence="4">
    <location>
        <begin position="778"/>
        <end position="797"/>
    </location>
</feature>
<feature type="region of interest" description="Disordered" evidence="4">
    <location>
        <begin position="1413"/>
        <end position="1456"/>
    </location>
</feature>
<reference evidence="6" key="1">
    <citation type="submission" date="2022-07" db="EMBL/GenBank/DDBJ databases">
        <title>Phylogenomic reconstructions and comparative analyses of Kickxellomycotina fungi.</title>
        <authorList>
            <person name="Reynolds N.K."/>
            <person name="Stajich J.E."/>
            <person name="Barry K."/>
            <person name="Grigoriev I.V."/>
            <person name="Crous P."/>
            <person name="Smith M.E."/>
        </authorList>
    </citation>
    <scope>NUCLEOTIDE SEQUENCE</scope>
    <source>
        <strain evidence="6">NBRC 100468</strain>
    </source>
</reference>
<evidence type="ECO:0000313" key="6">
    <source>
        <dbReference type="EMBL" id="KAJ1915403.1"/>
    </source>
</evidence>
<dbReference type="InterPro" id="IPR046341">
    <property type="entry name" value="SET_dom_sf"/>
</dbReference>
<protein>
    <submittedName>
        <fullName evidence="6">Uncharacterized protein</fullName>
    </submittedName>
</protein>
<evidence type="ECO:0000256" key="1">
    <source>
        <dbReference type="ARBA" id="ARBA00022574"/>
    </source>
</evidence>
<dbReference type="InterPro" id="IPR036322">
    <property type="entry name" value="WD40_repeat_dom_sf"/>
</dbReference>
<feature type="region of interest" description="Disordered" evidence="4">
    <location>
        <begin position="1191"/>
        <end position="1234"/>
    </location>
</feature>
<keyword evidence="1 3" id="KW-0853">WD repeat</keyword>
<feature type="region of interest" description="Disordered" evidence="4">
    <location>
        <begin position="846"/>
        <end position="867"/>
    </location>
</feature>
<evidence type="ECO:0000313" key="7">
    <source>
        <dbReference type="Proteomes" id="UP001150538"/>
    </source>
</evidence>
<dbReference type="SUPFAM" id="SSF82199">
    <property type="entry name" value="SET domain"/>
    <property type="match status" value="1"/>
</dbReference>
<dbReference type="InterPro" id="IPR019775">
    <property type="entry name" value="WD40_repeat_CS"/>
</dbReference>
<evidence type="ECO:0000256" key="5">
    <source>
        <dbReference type="SAM" id="SignalP"/>
    </source>
</evidence>
<accession>A0A9W7ZS01</accession>
<feature type="region of interest" description="Disordered" evidence="4">
    <location>
        <begin position="762"/>
        <end position="797"/>
    </location>
</feature>
<dbReference type="PANTHER" id="PTHR15574:SF40">
    <property type="entry name" value="WD AND TETRATRICOPEPTIDE REPEATS PROTEIN 1"/>
    <property type="match status" value="1"/>
</dbReference>
<dbReference type="Pfam" id="PF00400">
    <property type="entry name" value="WD40"/>
    <property type="match status" value="4"/>
</dbReference>
<dbReference type="PROSITE" id="PS50082">
    <property type="entry name" value="WD_REPEATS_2"/>
    <property type="match status" value="2"/>
</dbReference>
<feature type="repeat" description="WD" evidence="3">
    <location>
        <begin position="298"/>
        <end position="332"/>
    </location>
</feature>
<dbReference type="GO" id="GO:0080008">
    <property type="term" value="C:Cul4-RING E3 ubiquitin ligase complex"/>
    <property type="evidence" value="ECO:0007669"/>
    <property type="project" value="TreeGrafter"/>
</dbReference>
<feature type="compositionally biased region" description="Basic and acidic residues" evidence="4">
    <location>
        <begin position="620"/>
        <end position="631"/>
    </location>
</feature>
<keyword evidence="7" id="KW-1185">Reference proteome</keyword>
<feature type="compositionally biased region" description="Acidic residues" evidence="4">
    <location>
        <begin position="1195"/>
        <end position="1220"/>
    </location>
</feature>
<dbReference type="Gene3D" id="2.130.10.10">
    <property type="entry name" value="YVTN repeat-like/Quinoprotein amine dehydrogenase"/>
    <property type="match status" value="3"/>
</dbReference>
<comment type="caution">
    <text evidence="6">The sequence shown here is derived from an EMBL/GenBank/DDBJ whole genome shotgun (WGS) entry which is preliminary data.</text>
</comment>
<keyword evidence="5" id="KW-0732">Signal</keyword>
<dbReference type="InterPro" id="IPR045151">
    <property type="entry name" value="DCAF8"/>
</dbReference>
<dbReference type="SUPFAM" id="SSF50978">
    <property type="entry name" value="WD40 repeat-like"/>
    <property type="match status" value="1"/>
</dbReference>
<feature type="compositionally biased region" description="Basic and acidic residues" evidence="4">
    <location>
        <begin position="1422"/>
        <end position="1431"/>
    </location>
</feature>
<dbReference type="EMBL" id="JANBPU010000147">
    <property type="protein sequence ID" value="KAJ1915403.1"/>
    <property type="molecule type" value="Genomic_DNA"/>
</dbReference>
<feature type="compositionally biased region" description="Low complexity" evidence="4">
    <location>
        <begin position="646"/>
        <end position="657"/>
    </location>
</feature>